<evidence type="ECO:0000313" key="4">
    <source>
        <dbReference type="Proteomes" id="UP001174934"/>
    </source>
</evidence>
<keyword evidence="2" id="KW-0472">Membrane</keyword>
<evidence type="ECO:0000256" key="1">
    <source>
        <dbReference type="SAM" id="MobiDB-lite"/>
    </source>
</evidence>
<protein>
    <recommendedName>
        <fullName evidence="5">Fucose-specific lectin</fullName>
    </recommendedName>
</protein>
<feature type="transmembrane region" description="Helical" evidence="2">
    <location>
        <begin position="90"/>
        <end position="111"/>
    </location>
</feature>
<accession>A0AA39W9T1</accession>
<comment type="caution">
    <text evidence="3">The sequence shown here is derived from an EMBL/GenBank/DDBJ whole genome shotgun (WGS) entry which is preliminary data.</text>
</comment>
<proteinExistence type="predicted"/>
<feature type="region of interest" description="Disordered" evidence="1">
    <location>
        <begin position="119"/>
        <end position="149"/>
    </location>
</feature>
<evidence type="ECO:0000256" key="2">
    <source>
        <dbReference type="SAM" id="Phobius"/>
    </source>
</evidence>
<dbReference type="Gene3D" id="2.120.10.70">
    <property type="entry name" value="Fucose-specific lectin"/>
    <property type="match status" value="1"/>
</dbReference>
<feature type="compositionally biased region" description="Basic and acidic residues" evidence="1">
    <location>
        <begin position="59"/>
        <end position="72"/>
    </location>
</feature>
<keyword evidence="2" id="KW-1133">Transmembrane helix</keyword>
<reference evidence="3" key="1">
    <citation type="submission" date="2023-06" db="EMBL/GenBank/DDBJ databases">
        <title>Genome-scale phylogeny and comparative genomics of the fungal order Sordariales.</title>
        <authorList>
            <consortium name="Lawrence Berkeley National Laboratory"/>
            <person name="Hensen N."/>
            <person name="Bonometti L."/>
            <person name="Westerberg I."/>
            <person name="Brannstrom I.O."/>
            <person name="Guillou S."/>
            <person name="Cros-Aarteil S."/>
            <person name="Calhoun S."/>
            <person name="Haridas S."/>
            <person name="Kuo A."/>
            <person name="Mondo S."/>
            <person name="Pangilinan J."/>
            <person name="Riley R."/>
            <person name="LaButti K."/>
            <person name="Andreopoulos B."/>
            <person name="Lipzen A."/>
            <person name="Chen C."/>
            <person name="Yanf M."/>
            <person name="Daum C."/>
            <person name="Ng V."/>
            <person name="Clum A."/>
            <person name="Steindorff A."/>
            <person name="Ohm R."/>
            <person name="Martin F."/>
            <person name="Silar P."/>
            <person name="Natvig D."/>
            <person name="Lalanne C."/>
            <person name="Gautier V."/>
            <person name="Ament-velasquez S.L."/>
            <person name="Kruys A."/>
            <person name="Hutchinson M.I."/>
            <person name="Powell A.J."/>
            <person name="Barry K."/>
            <person name="Miller A.N."/>
            <person name="Grigoriev I.V."/>
            <person name="Debuchy R."/>
            <person name="Gladieux P."/>
            <person name="Thoren M.H."/>
            <person name="Johannesson H."/>
        </authorList>
    </citation>
    <scope>NUCLEOTIDE SEQUENCE</scope>
    <source>
        <strain evidence="3">SMH3391-2</strain>
    </source>
</reference>
<feature type="region of interest" description="Disordered" evidence="1">
    <location>
        <begin position="59"/>
        <end position="80"/>
    </location>
</feature>
<dbReference type="Proteomes" id="UP001174934">
    <property type="component" value="Unassembled WGS sequence"/>
</dbReference>
<name>A0AA39W9T1_9PEZI</name>
<evidence type="ECO:0000313" key="3">
    <source>
        <dbReference type="EMBL" id="KAK0610362.1"/>
    </source>
</evidence>
<evidence type="ECO:0008006" key="5">
    <source>
        <dbReference type="Google" id="ProtNLM"/>
    </source>
</evidence>
<dbReference type="SUPFAM" id="SSF89372">
    <property type="entry name" value="Fucose-specific lectin"/>
    <property type="match status" value="1"/>
</dbReference>
<gene>
    <name evidence="3" type="ORF">B0T17DRAFT_110853</name>
</gene>
<dbReference type="EMBL" id="JAULSR010000010">
    <property type="protein sequence ID" value="KAK0610362.1"/>
    <property type="molecule type" value="Genomic_DNA"/>
</dbReference>
<keyword evidence="4" id="KW-1185">Reference proteome</keyword>
<organism evidence="3 4">
    <name type="scientific">Bombardia bombarda</name>
    <dbReference type="NCBI Taxonomy" id="252184"/>
    <lineage>
        <taxon>Eukaryota</taxon>
        <taxon>Fungi</taxon>
        <taxon>Dikarya</taxon>
        <taxon>Ascomycota</taxon>
        <taxon>Pezizomycotina</taxon>
        <taxon>Sordariomycetes</taxon>
        <taxon>Sordariomycetidae</taxon>
        <taxon>Sordariales</taxon>
        <taxon>Lasiosphaeriaceae</taxon>
        <taxon>Bombardia</taxon>
    </lineage>
</organism>
<sequence length="515" mass="56659">MTASFDNAHMDASQPGLEVVPQERVYHTEQWPQIQNQDVGMEAVQDSRLEPVYIYHNHHQDKQDKQDEHESPNEPATPFLTRSSRWRRPWVIIACIALVIVVVGAVIGGVLGSRAVRMSNSDASSSPTAGSSPTASNSTSNGTSNGTLTTSLIRQGSMLTVAGWRKPLGVEIYLFYQDDRGGLRYSRYDGSRAFSTEKSPNNTYWDTSASFNSFAQNGTHLASTMIVYHQDYQPQTEIFYIGAGSQLLGSSFNPTLPGGFNVNGAINNQNFYTNLSTTSVASFWPYVIYQRSSGQIVRVRNVLDENWGPVLDKWIAVGQNITGLVGTKLAVVPLTSTFSEMCWIGGYGIIYQDTNNRLAAYVPDLERVSQATDYEASWPTGTQLNNTNFPPSLVLPKNSPIAAFTVARPSDTGPKKRVNTYILYLDESSDINVIYNVDEKSWKTSQPEVLRGADPDTNIACLTLTMSASNGTGKLMNLEEATGDNRCYFQRGGEVVEAVMSPGMVWTVTESVLIV</sequence>
<dbReference type="AlphaFoldDB" id="A0AA39W9T1"/>
<keyword evidence="2" id="KW-0812">Transmembrane</keyword>